<dbReference type="GO" id="GO:0005739">
    <property type="term" value="C:mitochondrion"/>
    <property type="evidence" value="ECO:0007669"/>
    <property type="project" value="TreeGrafter"/>
</dbReference>
<dbReference type="InterPro" id="IPR051406">
    <property type="entry name" value="PLD_domain"/>
</dbReference>
<dbReference type="PROSITE" id="PS50035">
    <property type="entry name" value="PLD"/>
    <property type="match status" value="1"/>
</dbReference>
<evidence type="ECO:0000256" key="3">
    <source>
        <dbReference type="ARBA" id="ARBA00023098"/>
    </source>
</evidence>
<dbReference type="Pfam" id="PF13091">
    <property type="entry name" value="PLDc_2"/>
    <property type="match status" value="1"/>
</dbReference>
<name>A0A9N9ZZD7_BEMTA</name>
<evidence type="ECO:0000256" key="5">
    <source>
        <dbReference type="ARBA" id="ARBA00040549"/>
    </source>
</evidence>
<evidence type="ECO:0000313" key="8">
    <source>
        <dbReference type="EMBL" id="CAH0380935.1"/>
    </source>
</evidence>
<sequence>MLTQLSRTLCKLIVSENLLSFILFSYLISKACDHAPVFYSTLSKRLKSTNHRLTSKGTAKYFGRFKLPLAKCMFFQDKRSSCLQHPEDFCQDRSCLKKNLRDLFDLIRAARSEILLCCYTFSYRELANVIMEACDRNVKVRVVANFDSAVKEDSSILNFHHKGIRIRMKQSTYILHHKFIIIDGKILINGSTNFTEKGILGNTDSLLITSDPFFIKEYTDEFNYLWSTFPLTL</sequence>
<evidence type="ECO:0000256" key="6">
    <source>
        <dbReference type="ARBA" id="ARBA00043167"/>
    </source>
</evidence>
<accession>A0A9N9ZZD7</accession>
<gene>
    <name evidence="8" type="ORF">BEMITA_LOCUS637</name>
</gene>
<keyword evidence="2" id="KW-0442">Lipid degradation</keyword>
<feature type="domain" description="PLD phosphodiesterase" evidence="7">
    <location>
        <begin position="171"/>
        <end position="198"/>
    </location>
</feature>
<dbReference type="GO" id="GO:0016891">
    <property type="term" value="F:RNA endonuclease activity producing 5'-phosphomonoesters, hydrolytic mechanism"/>
    <property type="evidence" value="ECO:0007669"/>
    <property type="project" value="TreeGrafter"/>
</dbReference>
<keyword evidence="9" id="KW-1185">Reference proteome</keyword>
<evidence type="ECO:0000256" key="2">
    <source>
        <dbReference type="ARBA" id="ARBA00022963"/>
    </source>
</evidence>
<dbReference type="SMART" id="SM00155">
    <property type="entry name" value="PLDc"/>
    <property type="match status" value="1"/>
</dbReference>
<evidence type="ECO:0000256" key="4">
    <source>
        <dbReference type="ARBA" id="ARBA00038012"/>
    </source>
</evidence>
<keyword evidence="1" id="KW-0378">Hydrolase</keyword>
<evidence type="ECO:0000256" key="1">
    <source>
        <dbReference type="ARBA" id="ARBA00022801"/>
    </source>
</evidence>
<dbReference type="PANTHER" id="PTHR43856:SF1">
    <property type="entry name" value="MITOCHONDRIAL CARDIOLIPIN HYDROLASE"/>
    <property type="match status" value="1"/>
</dbReference>
<dbReference type="EMBL" id="OU963862">
    <property type="protein sequence ID" value="CAH0380935.1"/>
    <property type="molecule type" value="Genomic_DNA"/>
</dbReference>
<dbReference type="SUPFAM" id="SSF56024">
    <property type="entry name" value="Phospholipase D/nuclease"/>
    <property type="match status" value="1"/>
</dbReference>
<dbReference type="GO" id="GO:0016042">
    <property type="term" value="P:lipid catabolic process"/>
    <property type="evidence" value="ECO:0007669"/>
    <property type="project" value="UniProtKB-KW"/>
</dbReference>
<dbReference type="InterPro" id="IPR001736">
    <property type="entry name" value="PLipase_D/transphosphatidylase"/>
</dbReference>
<reference evidence="8" key="1">
    <citation type="submission" date="2021-12" db="EMBL/GenBank/DDBJ databases">
        <authorList>
            <person name="King R."/>
        </authorList>
    </citation>
    <scope>NUCLEOTIDE SEQUENCE</scope>
</reference>
<dbReference type="Gene3D" id="3.30.870.10">
    <property type="entry name" value="Endonuclease Chain A"/>
    <property type="match status" value="1"/>
</dbReference>
<protein>
    <recommendedName>
        <fullName evidence="5">Mitochondrial cardiolipin hydrolase</fullName>
    </recommendedName>
    <alternativeName>
        <fullName evidence="6">Mitochondrial phospholipase</fullName>
    </alternativeName>
</protein>
<dbReference type="OrthoDB" id="5205528at2759"/>
<evidence type="ECO:0000259" key="7">
    <source>
        <dbReference type="PROSITE" id="PS50035"/>
    </source>
</evidence>
<comment type="similarity">
    <text evidence="4">Belongs to the phospholipase D family. MitoPLD/Zucchini subfamily.</text>
</comment>
<proteinExistence type="inferred from homology"/>
<dbReference type="KEGG" id="btab:109034033"/>
<keyword evidence="3" id="KW-0443">Lipid metabolism</keyword>
<dbReference type="GO" id="GO:0034587">
    <property type="term" value="P:piRNA processing"/>
    <property type="evidence" value="ECO:0007669"/>
    <property type="project" value="TreeGrafter"/>
</dbReference>
<organism evidence="8 9">
    <name type="scientific">Bemisia tabaci</name>
    <name type="common">Sweetpotato whitefly</name>
    <name type="synonym">Aleurodes tabaci</name>
    <dbReference type="NCBI Taxonomy" id="7038"/>
    <lineage>
        <taxon>Eukaryota</taxon>
        <taxon>Metazoa</taxon>
        <taxon>Ecdysozoa</taxon>
        <taxon>Arthropoda</taxon>
        <taxon>Hexapoda</taxon>
        <taxon>Insecta</taxon>
        <taxon>Pterygota</taxon>
        <taxon>Neoptera</taxon>
        <taxon>Paraneoptera</taxon>
        <taxon>Hemiptera</taxon>
        <taxon>Sternorrhyncha</taxon>
        <taxon>Aleyrodoidea</taxon>
        <taxon>Aleyrodidae</taxon>
        <taxon>Aleyrodinae</taxon>
        <taxon>Bemisia</taxon>
    </lineage>
</organism>
<dbReference type="Proteomes" id="UP001152759">
    <property type="component" value="Chromosome 1"/>
</dbReference>
<evidence type="ECO:0000313" key="9">
    <source>
        <dbReference type="Proteomes" id="UP001152759"/>
    </source>
</evidence>
<dbReference type="AlphaFoldDB" id="A0A9N9ZZD7"/>
<dbReference type="InterPro" id="IPR025202">
    <property type="entry name" value="PLD-like_dom"/>
</dbReference>
<dbReference type="PANTHER" id="PTHR43856">
    <property type="entry name" value="CARDIOLIPIN HYDROLASE"/>
    <property type="match status" value="1"/>
</dbReference>